<keyword evidence="2" id="KW-0472">Membrane</keyword>
<evidence type="ECO:0000256" key="2">
    <source>
        <dbReference type="SAM" id="Phobius"/>
    </source>
</evidence>
<keyword evidence="2" id="KW-0812">Transmembrane</keyword>
<sequence length="293" mass="31009">MRCPCGRTLTVRKSAAGATVLCPQCKRKLRVPGKPVDTPRQRPVAVAQPVTPIPAAAPLDFGGLPPVNTSGPAAAPTFHAPAPQANPYVTAPRPASPTNPYHSPTTVYGGSATTHGAAPVASGNAVQIRNQYLNHEASVRSLGLLYYIGSSIFIIGTIGGIFILLAGIFGKDPEVTVGLGLILLLIYGSFAGGFLFIGHGLRQLKNGPRIAAGIFSAIGLLGFPIGTIIHGYFLFVLFSEKGVYVCSEPYRQIVRATPHIKYKTHWFVWTIAIVFLVIIVLSVLIGLILPAIQ</sequence>
<feature type="transmembrane region" description="Helical" evidence="2">
    <location>
        <begin position="266"/>
        <end position="289"/>
    </location>
</feature>
<proteinExistence type="predicted"/>
<keyword evidence="2" id="KW-1133">Transmembrane helix</keyword>
<protein>
    <submittedName>
        <fullName evidence="3">Uncharacterized protein</fullName>
    </submittedName>
</protein>
<evidence type="ECO:0000313" key="3">
    <source>
        <dbReference type="EMBL" id="SMP41076.1"/>
    </source>
</evidence>
<feature type="transmembrane region" description="Helical" evidence="2">
    <location>
        <begin position="210"/>
        <end position="235"/>
    </location>
</feature>
<evidence type="ECO:0000313" key="4">
    <source>
        <dbReference type="Proteomes" id="UP001158067"/>
    </source>
</evidence>
<feature type="transmembrane region" description="Helical" evidence="2">
    <location>
        <begin position="144"/>
        <end position="169"/>
    </location>
</feature>
<keyword evidence="4" id="KW-1185">Reference proteome</keyword>
<dbReference type="Proteomes" id="UP001158067">
    <property type="component" value="Unassembled WGS sequence"/>
</dbReference>
<feature type="transmembrane region" description="Helical" evidence="2">
    <location>
        <begin position="175"/>
        <end position="198"/>
    </location>
</feature>
<gene>
    <name evidence="3" type="ORF">SAMN06265222_101534</name>
</gene>
<accession>A0ABY1PSR1</accession>
<dbReference type="EMBL" id="FXUG01000001">
    <property type="protein sequence ID" value="SMP41076.1"/>
    <property type="molecule type" value="Genomic_DNA"/>
</dbReference>
<feature type="region of interest" description="Disordered" evidence="1">
    <location>
        <begin position="82"/>
        <end position="108"/>
    </location>
</feature>
<feature type="compositionally biased region" description="Polar residues" evidence="1">
    <location>
        <begin position="96"/>
        <end position="108"/>
    </location>
</feature>
<name>A0ABY1PSR1_9BACT</name>
<comment type="caution">
    <text evidence="3">The sequence shown here is derived from an EMBL/GenBank/DDBJ whole genome shotgun (WGS) entry which is preliminary data.</text>
</comment>
<organism evidence="3 4">
    <name type="scientific">Neorhodopirellula lusitana</name>
    <dbReference type="NCBI Taxonomy" id="445327"/>
    <lineage>
        <taxon>Bacteria</taxon>
        <taxon>Pseudomonadati</taxon>
        <taxon>Planctomycetota</taxon>
        <taxon>Planctomycetia</taxon>
        <taxon>Pirellulales</taxon>
        <taxon>Pirellulaceae</taxon>
        <taxon>Neorhodopirellula</taxon>
    </lineage>
</organism>
<evidence type="ECO:0000256" key="1">
    <source>
        <dbReference type="SAM" id="MobiDB-lite"/>
    </source>
</evidence>
<reference evidence="3 4" key="1">
    <citation type="submission" date="2017-05" db="EMBL/GenBank/DDBJ databases">
        <authorList>
            <person name="Varghese N."/>
            <person name="Submissions S."/>
        </authorList>
    </citation>
    <scope>NUCLEOTIDE SEQUENCE [LARGE SCALE GENOMIC DNA]</scope>
    <source>
        <strain evidence="3 4">DSM 25457</strain>
    </source>
</reference>